<organism evidence="3 4">
    <name type="scientific">Candidatus Bacteroides avicola</name>
    <dbReference type="NCBI Taxonomy" id="2838468"/>
    <lineage>
        <taxon>Bacteria</taxon>
        <taxon>Pseudomonadati</taxon>
        <taxon>Bacteroidota</taxon>
        <taxon>Bacteroidia</taxon>
        <taxon>Bacteroidales</taxon>
        <taxon>Bacteroidaceae</taxon>
        <taxon>Bacteroides</taxon>
    </lineage>
</organism>
<dbReference type="InterPro" id="IPR001173">
    <property type="entry name" value="Glyco_trans_2-like"/>
</dbReference>
<dbReference type="Pfam" id="PF00535">
    <property type="entry name" value="Glycos_transf_2"/>
    <property type="match status" value="1"/>
</dbReference>
<evidence type="ECO:0000313" key="4">
    <source>
        <dbReference type="Proteomes" id="UP000823862"/>
    </source>
</evidence>
<keyword evidence="1" id="KW-1133">Transmembrane helix</keyword>
<dbReference type="EMBL" id="DWZI01000027">
    <property type="protein sequence ID" value="HJA85532.1"/>
    <property type="molecule type" value="Genomic_DNA"/>
</dbReference>
<gene>
    <name evidence="3" type="ORF">H9950_04970</name>
</gene>
<dbReference type="PANTHER" id="PTHR43685:SF11">
    <property type="entry name" value="GLYCOSYLTRANSFERASE TAGX-RELATED"/>
    <property type="match status" value="1"/>
</dbReference>
<sequence length="390" mass="44900">MEAFTFDKNETLLLATLGGLLLIQALYYACLYLRIPRHAKAARQGDISFATEYPPLSVVIYAREACEYLRANLTSILSQDYPRFEVIVITDGTDDGTADYLTQLRESYPHLYHSFVPNSSRYISHKKLGLTLGIRAAKYDWLVMTEPDCHPESNQWLRLLARNFTPSTQIVLGHVGYARGKGWLHKRIAYDNLFQAIRYLGFALGGHPYMGLGGNLAYRKELFYQNKGFSEYLNLVRGDDDLFINQVAMGENTRVEIDTASVVRRTPCARAKDWREEKIGYASTARFYKGTQRYAAGLETLTRLLFHLSWLTALVMGILLQQWLMAAMALTAFFLRLALQLYVINHNARALGEERRYYFTLPVFDLLQPLQSLRWKLCCAFRNKSEFMRK</sequence>
<evidence type="ECO:0000259" key="2">
    <source>
        <dbReference type="Pfam" id="PF00535"/>
    </source>
</evidence>
<dbReference type="GO" id="GO:0016757">
    <property type="term" value="F:glycosyltransferase activity"/>
    <property type="evidence" value="ECO:0007669"/>
    <property type="project" value="UniProtKB-KW"/>
</dbReference>
<comment type="caution">
    <text evidence="3">The sequence shown here is derived from an EMBL/GenBank/DDBJ whole genome shotgun (WGS) entry which is preliminary data.</text>
</comment>
<dbReference type="EC" id="2.4.-.-" evidence="3"/>
<dbReference type="PANTHER" id="PTHR43685">
    <property type="entry name" value="GLYCOSYLTRANSFERASE"/>
    <property type="match status" value="1"/>
</dbReference>
<reference evidence="3" key="1">
    <citation type="journal article" date="2021" name="PeerJ">
        <title>Extensive microbial diversity within the chicken gut microbiome revealed by metagenomics and culture.</title>
        <authorList>
            <person name="Gilroy R."/>
            <person name="Ravi A."/>
            <person name="Getino M."/>
            <person name="Pursley I."/>
            <person name="Horton D.L."/>
            <person name="Alikhan N.F."/>
            <person name="Baker D."/>
            <person name="Gharbi K."/>
            <person name="Hall N."/>
            <person name="Watson M."/>
            <person name="Adriaenssens E.M."/>
            <person name="Foster-Nyarko E."/>
            <person name="Jarju S."/>
            <person name="Secka A."/>
            <person name="Antonio M."/>
            <person name="Oren A."/>
            <person name="Chaudhuri R.R."/>
            <person name="La Ragione R."/>
            <person name="Hildebrand F."/>
            <person name="Pallen M.J."/>
        </authorList>
    </citation>
    <scope>NUCLEOTIDE SEQUENCE</scope>
    <source>
        <strain evidence="3">ChiHjej12B11-9795</strain>
    </source>
</reference>
<dbReference type="AlphaFoldDB" id="A0A9D2KUM1"/>
<protein>
    <submittedName>
        <fullName evidence="3">Glycosyltransferase</fullName>
        <ecNumber evidence="3">2.4.-.-</ecNumber>
    </submittedName>
</protein>
<evidence type="ECO:0000256" key="1">
    <source>
        <dbReference type="SAM" id="Phobius"/>
    </source>
</evidence>
<accession>A0A9D2KUM1</accession>
<dbReference type="Gene3D" id="3.90.550.10">
    <property type="entry name" value="Spore Coat Polysaccharide Biosynthesis Protein SpsA, Chain A"/>
    <property type="match status" value="1"/>
</dbReference>
<dbReference type="SUPFAM" id="SSF53448">
    <property type="entry name" value="Nucleotide-diphospho-sugar transferases"/>
    <property type="match status" value="1"/>
</dbReference>
<dbReference type="InterPro" id="IPR050834">
    <property type="entry name" value="Glycosyltransf_2"/>
</dbReference>
<name>A0A9D2KUM1_9BACE</name>
<keyword evidence="1" id="KW-0472">Membrane</keyword>
<keyword evidence="3" id="KW-0808">Transferase</keyword>
<dbReference type="Proteomes" id="UP000823862">
    <property type="component" value="Unassembled WGS sequence"/>
</dbReference>
<feature type="transmembrane region" description="Helical" evidence="1">
    <location>
        <begin position="12"/>
        <end position="33"/>
    </location>
</feature>
<dbReference type="InterPro" id="IPR029044">
    <property type="entry name" value="Nucleotide-diphossugar_trans"/>
</dbReference>
<evidence type="ECO:0000313" key="3">
    <source>
        <dbReference type="EMBL" id="HJA85532.1"/>
    </source>
</evidence>
<proteinExistence type="predicted"/>
<keyword evidence="3" id="KW-0328">Glycosyltransferase</keyword>
<reference evidence="3" key="2">
    <citation type="submission" date="2021-04" db="EMBL/GenBank/DDBJ databases">
        <authorList>
            <person name="Gilroy R."/>
        </authorList>
    </citation>
    <scope>NUCLEOTIDE SEQUENCE</scope>
    <source>
        <strain evidence="3">ChiHjej12B11-9795</strain>
    </source>
</reference>
<feature type="domain" description="Glycosyltransferase 2-like" evidence="2">
    <location>
        <begin position="57"/>
        <end position="223"/>
    </location>
</feature>
<feature type="transmembrane region" description="Helical" evidence="1">
    <location>
        <begin position="301"/>
        <end position="320"/>
    </location>
</feature>
<keyword evidence="1" id="KW-0812">Transmembrane</keyword>